<dbReference type="AlphaFoldDB" id="A0A401RQW8"/>
<comment type="caution">
    <text evidence="2">The sequence shown here is derived from an EMBL/GenBank/DDBJ whole genome shotgun (WGS) entry which is preliminary data.</text>
</comment>
<proteinExistence type="predicted"/>
<organism evidence="2 3">
    <name type="scientific">Chiloscyllium punctatum</name>
    <name type="common">Brownbanded bambooshark</name>
    <name type="synonym">Hemiscyllium punctatum</name>
    <dbReference type="NCBI Taxonomy" id="137246"/>
    <lineage>
        <taxon>Eukaryota</taxon>
        <taxon>Metazoa</taxon>
        <taxon>Chordata</taxon>
        <taxon>Craniata</taxon>
        <taxon>Vertebrata</taxon>
        <taxon>Chondrichthyes</taxon>
        <taxon>Elasmobranchii</taxon>
        <taxon>Galeomorphii</taxon>
        <taxon>Galeoidea</taxon>
        <taxon>Orectolobiformes</taxon>
        <taxon>Hemiscylliidae</taxon>
        <taxon>Chiloscyllium</taxon>
    </lineage>
</organism>
<keyword evidence="3" id="KW-1185">Reference proteome</keyword>
<evidence type="ECO:0000256" key="1">
    <source>
        <dbReference type="SAM" id="MobiDB-lite"/>
    </source>
</evidence>
<sequence length="1109" mass="123261">MTKLLPVIGDSVNDKASLGDWGGVNDKASLEEDGTLPVVKKVKKKCLQPGEKQAVDTVETECKTVTEEKESEDITIKPAEDERLANRSYNVDRTEHRIRWENMFLSLQSQKVDFPSSLNDSKVDADNNPQNMDLGSSRFYLPAAKHQMQISQQPPEQTACTIISSQLNPQGPGKEQQDTETDDDCVKQRSNGDVLLSDMQIGTQFVDHEMKELACHSDQKNPYTHEEKNKKNKLNHHLVEMDVLCSTPIPIAHSTPYESLPTQSDSKPQNSGTCLSDELLHHCLYQKKTDVVPVSHNKLTLCQDVKRECTTAIDKEISENEEGCVLVSETLKNSGYEERTRNLPVVCEMLTGSEANRQELAVQMNLIASTPAQNDLKDATCLPSTDSLSSNSLHQSFDTNVVIQLENTFNSQTDVIDRYKNVIEELQEPLGSVARLSIAMGNAVQQNIDDDWSDINGPCSSGTKVTISTILHKDSDDHQVKPQLQPNQRFMQDKTAEMEILPVHQDKAETESQKITQNVCKSFHSHDINMEQCNSVNCNNPGEETKQLDQEKLNNSYSNSLITADSNAQSAAGLEERCVRSRQSEFSEDVLLDTVFKDSQTNLLSVNKPVVSDSIGVLKMNNVNSCATEPQPSLQGNITVSQELEVAEKTLPITNLSPSYETIQSIKTKSILATEGSERQMLFDCNCEGKATKDSKDLGSKLVIADELKSIIFLSMDNLDLQIENNLHTNSDSKITEDLGRREIEYKTGTERTKEDASVSLPGTSIEDCIERHQQDKIKKEIEGSKCERSISPGIVCGGLNVSSNWESVIEQSAQLLKSHIAAKESSHETGSLESNFPVEKLEMELSCDVVSRDVNTLAKAGPNLAAIPKAFSPHQSPQDFTKKHGYLSMIFPPSHNEMAGSSGGNDVDTGTDRYDKLQKYQGINGDNENKDGRLSLVDVGFSGMEQERDKSLPTPLGAELAAKSEQNTFPCAKSEVLTKLSPDKVQPDIQDYKLPLIKPTLESRALMNLSQLDAPQEDNANLSELEDLHLSESDWQAFTPSVEEEDATHVVCGLINELSKINRVIMITHRELESMRRHKNRRVRPVSRHPHVSKGITNVTYSMKRKDP</sequence>
<dbReference type="OMA" id="TVETECK"/>
<dbReference type="EMBL" id="BEZZ01001853">
    <property type="protein sequence ID" value="GCC20595.1"/>
    <property type="molecule type" value="Genomic_DNA"/>
</dbReference>
<feature type="region of interest" description="Disordered" evidence="1">
    <location>
        <begin position="165"/>
        <end position="187"/>
    </location>
</feature>
<reference evidence="2 3" key="1">
    <citation type="journal article" date="2018" name="Nat. Ecol. Evol.">
        <title>Shark genomes provide insights into elasmobranch evolution and the origin of vertebrates.</title>
        <authorList>
            <person name="Hara Y"/>
            <person name="Yamaguchi K"/>
            <person name="Onimaru K"/>
            <person name="Kadota M"/>
            <person name="Koyanagi M"/>
            <person name="Keeley SD"/>
            <person name="Tatsumi K"/>
            <person name="Tanaka K"/>
            <person name="Motone F"/>
            <person name="Kageyama Y"/>
            <person name="Nozu R"/>
            <person name="Adachi N"/>
            <person name="Nishimura O"/>
            <person name="Nakagawa R"/>
            <person name="Tanegashima C"/>
            <person name="Kiyatake I"/>
            <person name="Matsumoto R"/>
            <person name="Murakumo K"/>
            <person name="Nishida K"/>
            <person name="Terakita A"/>
            <person name="Kuratani S"/>
            <person name="Sato K"/>
            <person name="Hyodo S Kuraku.S."/>
        </authorList>
    </citation>
    <scope>NUCLEOTIDE SEQUENCE [LARGE SCALE GENOMIC DNA]</scope>
</reference>
<evidence type="ECO:0000313" key="2">
    <source>
        <dbReference type="EMBL" id="GCC20595.1"/>
    </source>
</evidence>
<dbReference type="InterPro" id="IPR031441">
    <property type="entry name" value="Brme1"/>
</dbReference>
<dbReference type="Proteomes" id="UP000287033">
    <property type="component" value="Unassembled WGS sequence"/>
</dbReference>
<dbReference type="OrthoDB" id="9940137at2759"/>
<protein>
    <submittedName>
        <fullName evidence="2">Uncharacterized protein</fullName>
    </submittedName>
</protein>
<dbReference type="GO" id="GO:1990918">
    <property type="term" value="P:double-strand break repair involved in meiotic recombination"/>
    <property type="evidence" value="ECO:0007669"/>
    <property type="project" value="InterPro"/>
</dbReference>
<name>A0A401RQW8_CHIPU</name>
<accession>A0A401RQW8</accession>
<gene>
    <name evidence="2" type="ORF">chiPu_0019158</name>
</gene>
<dbReference type="STRING" id="137246.A0A401RQW8"/>
<dbReference type="Pfam" id="PF15710">
    <property type="entry name" value="Brme1"/>
    <property type="match status" value="1"/>
</dbReference>
<evidence type="ECO:0000313" key="3">
    <source>
        <dbReference type="Proteomes" id="UP000287033"/>
    </source>
</evidence>